<evidence type="ECO:0000313" key="2">
    <source>
        <dbReference type="EMBL" id="ACF79679.1"/>
    </source>
</evidence>
<dbReference type="KEGG" id="zma:100192640"/>
<sequence length="93" mass="10349">MLRRSPNSSCLQSDLAPRVRLRLAPHPSAPCGHVESPPLPSPKNLRPVFSPLSTRTAPSSCCCCSRSSCRYRQPPISGLRQRISFPLSRFYRA</sequence>
<proteinExistence type="evidence at transcript level"/>
<protein>
    <submittedName>
        <fullName evidence="2">Uncharacterized protein</fullName>
    </submittedName>
</protein>
<dbReference type="HOGENOM" id="CLU_2349870_0_0_1"/>
<feature type="region of interest" description="Disordered" evidence="1">
    <location>
        <begin position="31"/>
        <end position="58"/>
    </location>
</feature>
<accession>B4FC36</accession>
<dbReference type="RefSeq" id="NP_001131326.1">
    <property type="nucleotide sequence ID" value="NM_001137854.1"/>
</dbReference>
<reference evidence="2" key="1">
    <citation type="journal article" date="2009" name="PLoS Genet.">
        <title>Sequencing, mapping, and analysis of 27,455 maize full-length cDNAs.</title>
        <authorList>
            <person name="Soderlund C."/>
            <person name="Descour A."/>
            <person name="Kudrna D."/>
            <person name="Bomhoff M."/>
            <person name="Boyd L."/>
            <person name="Currie J."/>
            <person name="Angelova A."/>
            <person name="Collura K."/>
            <person name="Wissotski M."/>
            <person name="Ashley E."/>
            <person name="Morrow D."/>
            <person name="Fernandes J."/>
            <person name="Walbot V."/>
            <person name="Yu Y."/>
        </authorList>
    </citation>
    <scope>NUCLEOTIDE SEQUENCE</scope>
    <source>
        <strain evidence="2">B73</strain>
    </source>
</reference>
<name>B4FC36_MAIZE</name>
<evidence type="ECO:0000256" key="1">
    <source>
        <dbReference type="SAM" id="MobiDB-lite"/>
    </source>
</evidence>
<dbReference type="AlphaFoldDB" id="B4FC36"/>
<dbReference type="EMBL" id="BT034674">
    <property type="protein sequence ID" value="ACF79679.1"/>
    <property type="molecule type" value="mRNA"/>
</dbReference>
<dbReference type="GeneID" id="100192640"/>
<organism evidence="2">
    <name type="scientific">Zea mays</name>
    <name type="common">Maize</name>
    <dbReference type="NCBI Taxonomy" id="4577"/>
    <lineage>
        <taxon>Eukaryota</taxon>
        <taxon>Viridiplantae</taxon>
        <taxon>Streptophyta</taxon>
        <taxon>Embryophyta</taxon>
        <taxon>Tracheophyta</taxon>
        <taxon>Spermatophyta</taxon>
        <taxon>Magnoliopsida</taxon>
        <taxon>Liliopsida</taxon>
        <taxon>Poales</taxon>
        <taxon>Poaceae</taxon>
        <taxon>PACMAD clade</taxon>
        <taxon>Panicoideae</taxon>
        <taxon>Andropogonodae</taxon>
        <taxon>Andropogoneae</taxon>
        <taxon>Tripsacinae</taxon>
        <taxon>Zea</taxon>
    </lineage>
</organism>